<gene>
    <name evidence="1" type="ORF">PSU4_36870</name>
</gene>
<dbReference type="InterPro" id="IPR054211">
    <property type="entry name" value="DUF6918"/>
</dbReference>
<dbReference type="OrthoDB" id="530636at2"/>
<proteinExistence type="predicted"/>
<protein>
    <submittedName>
        <fullName evidence="1">Uncharacterized protein</fullName>
    </submittedName>
</protein>
<keyword evidence="2" id="KW-1185">Reference proteome</keyword>
<dbReference type="AlphaFoldDB" id="A0A511DKC8"/>
<comment type="caution">
    <text evidence="1">The sequence shown here is derived from an EMBL/GenBank/DDBJ whole genome shotgun (WGS) entry which is preliminary data.</text>
</comment>
<name>A0A511DKC8_9PSEU</name>
<dbReference type="Proteomes" id="UP000321685">
    <property type="component" value="Unassembled WGS sequence"/>
</dbReference>
<reference evidence="1 2" key="1">
    <citation type="submission" date="2019-07" db="EMBL/GenBank/DDBJ databases">
        <title>Whole genome shotgun sequence of Pseudonocardia sulfidoxydans NBRC 16205.</title>
        <authorList>
            <person name="Hosoyama A."/>
            <person name="Uohara A."/>
            <person name="Ohji S."/>
            <person name="Ichikawa N."/>
        </authorList>
    </citation>
    <scope>NUCLEOTIDE SEQUENCE [LARGE SCALE GENOMIC DNA]</scope>
    <source>
        <strain evidence="1 2">NBRC 16205</strain>
    </source>
</reference>
<dbReference type="RefSeq" id="WP_147109944.1">
    <property type="nucleotide sequence ID" value="NZ_BJVJ01000039.1"/>
</dbReference>
<dbReference type="Pfam" id="PF21893">
    <property type="entry name" value="DUF6918"/>
    <property type="match status" value="1"/>
</dbReference>
<evidence type="ECO:0000313" key="2">
    <source>
        <dbReference type="Proteomes" id="UP000321685"/>
    </source>
</evidence>
<dbReference type="EMBL" id="BJVJ01000039">
    <property type="protein sequence ID" value="GEL24733.1"/>
    <property type="molecule type" value="Genomic_DNA"/>
</dbReference>
<sequence>MAQTLEDILLNPANRPTVITDLQHLVDAEVSDKNGVSGAVIKTGYTAVKKIKPGIVESAMNRMLPEFADALEPFYGEYRATGGNDFGAFLTARSDAAADALLNVTDERAQHTSSDAAKKVYAKLRPNGKKNVEEALPRLGQLIDRHAAGA</sequence>
<organism evidence="1 2">
    <name type="scientific">Pseudonocardia sulfidoxydans NBRC 16205</name>
    <dbReference type="NCBI Taxonomy" id="1223511"/>
    <lineage>
        <taxon>Bacteria</taxon>
        <taxon>Bacillati</taxon>
        <taxon>Actinomycetota</taxon>
        <taxon>Actinomycetes</taxon>
        <taxon>Pseudonocardiales</taxon>
        <taxon>Pseudonocardiaceae</taxon>
        <taxon>Pseudonocardia</taxon>
    </lineage>
</organism>
<accession>A0A511DKC8</accession>
<evidence type="ECO:0000313" key="1">
    <source>
        <dbReference type="EMBL" id="GEL24733.1"/>
    </source>
</evidence>